<dbReference type="Proteomes" id="UP000509510">
    <property type="component" value="Chromosome I"/>
</dbReference>
<keyword evidence="6 10" id="KW-0560">Oxidoreductase</keyword>
<evidence type="ECO:0000256" key="8">
    <source>
        <dbReference type="ARBA" id="ARBA00023033"/>
    </source>
</evidence>
<dbReference type="GeneID" id="55988920"/>
<dbReference type="PROSITE" id="PS00086">
    <property type="entry name" value="CYTOCHROME_P450"/>
    <property type="match status" value="1"/>
</dbReference>
<dbReference type="OrthoDB" id="3934656at2759"/>
<dbReference type="AlphaFoldDB" id="A0A7H8QMB8"/>
<dbReference type="PRINTS" id="PR00385">
    <property type="entry name" value="P450"/>
</dbReference>
<organism evidence="12 13">
    <name type="scientific">Talaromyces rugulosus</name>
    <name type="common">Penicillium rugulosum</name>
    <dbReference type="NCBI Taxonomy" id="121627"/>
    <lineage>
        <taxon>Eukaryota</taxon>
        <taxon>Fungi</taxon>
        <taxon>Dikarya</taxon>
        <taxon>Ascomycota</taxon>
        <taxon>Pezizomycotina</taxon>
        <taxon>Eurotiomycetes</taxon>
        <taxon>Eurotiomycetidae</taxon>
        <taxon>Eurotiales</taxon>
        <taxon>Trichocomaceae</taxon>
        <taxon>Talaromyces</taxon>
        <taxon>Talaromyces sect. Islandici</taxon>
    </lineage>
</organism>
<proteinExistence type="inferred from homology"/>
<evidence type="ECO:0000313" key="13">
    <source>
        <dbReference type="Proteomes" id="UP000509510"/>
    </source>
</evidence>
<name>A0A7H8QMB8_TALRU</name>
<dbReference type="PRINTS" id="PR00465">
    <property type="entry name" value="EP450IV"/>
</dbReference>
<keyword evidence="7 9" id="KW-0408">Iron</keyword>
<dbReference type="KEGG" id="trg:TRUGW13939_01409"/>
<gene>
    <name evidence="12" type="ORF">TRUGW13939_01409</name>
</gene>
<dbReference type="Pfam" id="PF00067">
    <property type="entry name" value="p450"/>
    <property type="match status" value="1"/>
</dbReference>
<dbReference type="InterPro" id="IPR036396">
    <property type="entry name" value="Cyt_P450_sf"/>
</dbReference>
<feature type="transmembrane region" description="Helical" evidence="11">
    <location>
        <begin position="7"/>
        <end position="28"/>
    </location>
</feature>
<protein>
    <recommendedName>
        <fullName evidence="14">Cytochrome P450</fullName>
    </recommendedName>
</protein>
<dbReference type="RefSeq" id="XP_035340502.1">
    <property type="nucleotide sequence ID" value="XM_035484609.1"/>
</dbReference>
<evidence type="ECO:0000256" key="2">
    <source>
        <dbReference type="ARBA" id="ARBA00005179"/>
    </source>
</evidence>
<dbReference type="InterPro" id="IPR002403">
    <property type="entry name" value="Cyt_P450_E_grp-IV"/>
</dbReference>
<dbReference type="InterPro" id="IPR017972">
    <property type="entry name" value="Cyt_P450_CS"/>
</dbReference>
<evidence type="ECO:0000256" key="9">
    <source>
        <dbReference type="PIRSR" id="PIRSR602403-1"/>
    </source>
</evidence>
<keyword evidence="11" id="KW-1133">Transmembrane helix</keyword>
<keyword evidence="11" id="KW-0812">Transmembrane</keyword>
<dbReference type="InterPro" id="IPR050121">
    <property type="entry name" value="Cytochrome_P450_monoxygenase"/>
</dbReference>
<dbReference type="Gene3D" id="1.10.630.10">
    <property type="entry name" value="Cytochrome P450"/>
    <property type="match status" value="1"/>
</dbReference>
<dbReference type="SUPFAM" id="SSF48264">
    <property type="entry name" value="Cytochrome P450"/>
    <property type="match status" value="1"/>
</dbReference>
<dbReference type="GO" id="GO:0004497">
    <property type="term" value="F:monooxygenase activity"/>
    <property type="evidence" value="ECO:0007669"/>
    <property type="project" value="UniProtKB-KW"/>
</dbReference>
<evidence type="ECO:0000313" key="12">
    <source>
        <dbReference type="EMBL" id="QKX54323.1"/>
    </source>
</evidence>
<keyword evidence="5 9" id="KW-0479">Metal-binding</keyword>
<keyword evidence="11" id="KW-0472">Membrane</keyword>
<evidence type="ECO:0000256" key="11">
    <source>
        <dbReference type="SAM" id="Phobius"/>
    </source>
</evidence>
<dbReference type="GO" id="GO:0005506">
    <property type="term" value="F:iron ion binding"/>
    <property type="evidence" value="ECO:0007669"/>
    <property type="project" value="InterPro"/>
</dbReference>
<dbReference type="PANTHER" id="PTHR24305:SF175">
    <property type="entry name" value="CYTOCHROME P450 MONOOXYGENASE PKFB"/>
    <property type="match status" value="1"/>
</dbReference>
<feature type="binding site" description="axial binding residue" evidence="9">
    <location>
        <position position="476"/>
    </location>
    <ligand>
        <name>heme</name>
        <dbReference type="ChEBI" id="CHEBI:30413"/>
    </ligand>
    <ligandPart>
        <name>Fe</name>
        <dbReference type="ChEBI" id="CHEBI:18248"/>
    </ligandPart>
</feature>
<keyword evidence="8 10" id="KW-0503">Monooxygenase</keyword>
<comment type="pathway">
    <text evidence="2">Secondary metabolite biosynthesis.</text>
</comment>
<evidence type="ECO:0000256" key="3">
    <source>
        <dbReference type="ARBA" id="ARBA00010617"/>
    </source>
</evidence>
<comment type="cofactor">
    <cofactor evidence="1 9">
        <name>heme</name>
        <dbReference type="ChEBI" id="CHEBI:30413"/>
    </cofactor>
</comment>
<dbReference type="EMBL" id="CP055898">
    <property type="protein sequence ID" value="QKX54323.1"/>
    <property type="molecule type" value="Genomic_DNA"/>
</dbReference>
<sequence>MYTTQNFIGSTIGLLVAYVVWCLVYAYWRLAHIPGPLFARLTNLQRMSWVKSGRSHEIHHAAHQKYGDVVRFGPNMVSVAYPGAIPTIYPMRPGFPKGDFYRTLMPYTGKGKSLPAIFNTRDEALHKKIKSPVAPLFSLTNVLTLEPFVERVLHVMFEQLDARFAESRDTCDLAAWIKYFAFDVMGTLTLSKRYGFLEEGKDVNNMLVSIWDYMKAAAPMTQIPWFDELWNKSSWTNMFRGTGGFLILKLVREFIEDREKENTEASQQHLTDRDMLSRFLEIQKENPSIPPWSTTAWTFSNVFAGSDSTSVVLCTIWYNLLAHQGTMGRLYAELIEREQNHSLTRPFPKWDEVSELPYLDACINEAVRLHPPFCLPFERVVPPGGITIGTESVYLPEGTVVGMNPYVANRHKPTFGEDADEWNPDRWLGRDEQQRKKMEQSVLTVSSFPSINLMEISTRQNILTVGNQFGAGRRVCLGKHVAMLEMKKLVPALLLNYEFQLLDRSRFRVENFWFFQQRDLGVKIKKRASLSS</sequence>
<evidence type="ECO:0000256" key="4">
    <source>
        <dbReference type="ARBA" id="ARBA00022617"/>
    </source>
</evidence>
<evidence type="ECO:0000256" key="5">
    <source>
        <dbReference type="ARBA" id="ARBA00022723"/>
    </source>
</evidence>
<evidence type="ECO:0000256" key="10">
    <source>
        <dbReference type="RuleBase" id="RU000461"/>
    </source>
</evidence>
<dbReference type="InterPro" id="IPR001128">
    <property type="entry name" value="Cyt_P450"/>
</dbReference>
<dbReference type="GO" id="GO:0020037">
    <property type="term" value="F:heme binding"/>
    <property type="evidence" value="ECO:0007669"/>
    <property type="project" value="InterPro"/>
</dbReference>
<keyword evidence="4 9" id="KW-0349">Heme</keyword>
<dbReference type="GO" id="GO:0016705">
    <property type="term" value="F:oxidoreductase activity, acting on paired donors, with incorporation or reduction of molecular oxygen"/>
    <property type="evidence" value="ECO:0007669"/>
    <property type="project" value="InterPro"/>
</dbReference>
<evidence type="ECO:0000256" key="7">
    <source>
        <dbReference type="ARBA" id="ARBA00023004"/>
    </source>
</evidence>
<keyword evidence="13" id="KW-1185">Reference proteome</keyword>
<reference evidence="13" key="1">
    <citation type="submission" date="2020-06" db="EMBL/GenBank/DDBJ databases">
        <title>A chromosome-scale genome assembly of Talaromyces rugulosus W13939.</title>
        <authorList>
            <person name="Wang B."/>
            <person name="Guo L."/>
            <person name="Ye K."/>
            <person name="Wang L."/>
        </authorList>
    </citation>
    <scope>NUCLEOTIDE SEQUENCE [LARGE SCALE GENOMIC DNA]</scope>
    <source>
        <strain evidence="13">W13939</strain>
    </source>
</reference>
<accession>A0A7H8QMB8</accession>
<evidence type="ECO:0000256" key="6">
    <source>
        <dbReference type="ARBA" id="ARBA00023002"/>
    </source>
</evidence>
<evidence type="ECO:0000256" key="1">
    <source>
        <dbReference type="ARBA" id="ARBA00001971"/>
    </source>
</evidence>
<dbReference type="PANTHER" id="PTHR24305">
    <property type="entry name" value="CYTOCHROME P450"/>
    <property type="match status" value="1"/>
</dbReference>
<dbReference type="CDD" id="cd11060">
    <property type="entry name" value="CYP57A1-like"/>
    <property type="match status" value="1"/>
</dbReference>
<evidence type="ECO:0008006" key="14">
    <source>
        <dbReference type="Google" id="ProtNLM"/>
    </source>
</evidence>
<comment type="similarity">
    <text evidence="3 10">Belongs to the cytochrome P450 family.</text>
</comment>